<evidence type="ECO:0000256" key="3">
    <source>
        <dbReference type="ARBA" id="ARBA00022618"/>
    </source>
</evidence>
<keyword evidence="4 6" id="KW-0195">Cyclin</keyword>
<protein>
    <submittedName>
        <fullName evidence="10">Cyclin B1</fullName>
    </submittedName>
</protein>
<organism evidence="10 11">
    <name type="scientific">Athene cunicularia</name>
    <name type="common">Burrowing owl</name>
    <name type="synonym">Speotyto cunicularia</name>
    <dbReference type="NCBI Taxonomy" id="194338"/>
    <lineage>
        <taxon>Eukaryota</taxon>
        <taxon>Metazoa</taxon>
        <taxon>Chordata</taxon>
        <taxon>Craniata</taxon>
        <taxon>Vertebrata</taxon>
        <taxon>Euteleostomi</taxon>
        <taxon>Archelosauria</taxon>
        <taxon>Archosauria</taxon>
        <taxon>Dinosauria</taxon>
        <taxon>Saurischia</taxon>
        <taxon>Theropoda</taxon>
        <taxon>Coelurosauria</taxon>
        <taxon>Aves</taxon>
        <taxon>Neognathae</taxon>
        <taxon>Neoaves</taxon>
        <taxon>Telluraves</taxon>
        <taxon>Strigiformes</taxon>
        <taxon>Strigidae</taxon>
        <taxon>Athene</taxon>
    </lineage>
</organism>
<evidence type="ECO:0000256" key="1">
    <source>
        <dbReference type="ARBA" id="ARBA00003222"/>
    </source>
</evidence>
<dbReference type="InterPro" id="IPR039361">
    <property type="entry name" value="Cyclin"/>
</dbReference>
<evidence type="ECO:0000256" key="5">
    <source>
        <dbReference type="ARBA" id="ARBA00023306"/>
    </source>
</evidence>
<feature type="domain" description="Cyclin-like" evidence="8">
    <location>
        <begin position="244"/>
        <end position="323"/>
    </location>
</feature>
<dbReference type="FunFam" id="1.10.472.10:FF:000198">
    <property type="entry name" value="G2/mitotic-specific cyclin-B1"/>
    <property type="match status" value="1"/>
</dbReference>
<comment type="similarity">
    <text evidence="2">Belongs to the cyclin family. Cyclin AB subfamily.</text>
</comment>
<dbReference type="Pfam" id="PF02984">
    <property type="entry name" value="Cyclin_C"/>
    <property type="match status" value="1"/>
</dbReference>
<proteinExistence type="inferred from homology"/>
<dbReference type="Ensembl" id="ENSACUT00000019588.1">
    <property type="protein sequence ID" value="ENSACUP00000018375.1"/>
    <property type="gene ID" value="ENSACUG00000012296.1"/>
</dbReference>
<feature type="region of interest" description="Disordered" evidence="7">
    <location>
        <begin position="30"/>
        <end position="62"/>
    </location>
</feature>
<name>A0A663N0K4_ATHCN</name>
<dbReference type="InterPro" id="IPR013763">
    <property type="entry name" value="Cyclin-like_dom"/>
</dbReference>
<accession>A0A663N0K4</accession>
<dbReference type="GO" id="GO:0051301">
    <property type="term" value="P:cell division"/>
    <property type="evidence" value="ECO:0007669"/>
    <property type="project" value="UniProtKB-KW"/>
</dbReference>
<keyword evidence="5" id="KW-0131">Cell cycle</keyword>
<dbReference type="GO" id="GO:0005829">
    <property type="term" value="C:cytosol"/>
    <property type="evidence" value="ECO:0007669"/>
    <property type="project" value="UniProtKB-ARBA"/>
</dbReference>
<reference evidence="10" key="2">
    <citation type="submission" date="2025-09" db="UniProtKB">
        <authorList>
            <consortium name="Ensembl"/>
        </authorList>
    </citation>
    <scope>IDENTIFICATION</scope>
</reference>
<sequence length="372" mass="42225">MIMQRSPLTVLKRRVAPTWGLRPRGALEAIGNRAPEPKIRAEPQRAMAEGIRGAEPSTKPRHLLGERGQEQGASEPQPLSAVETPGCAMRDVKLVRAFSDVLLDVGYVDKEDVDTEDNTNLDLCIDYEKDIYKYLGELEKNQTIRPKYLAGWEIDVNMHALLVDWLLQIQIKCMLLQETLYMTVAIIDRFLQVKNIAAGVSAVLIASKYEEVYPMSIGDFLFHHMERKILKALDFCLGCPLPPHFLRRIAKIAKVIEYSLAKYLMELCIMDYDMVYFPSSKIAAAAACLTLKLLKGCKWTPTLQHCTSYTDSNLLPVMQHICKFVNRVHLIKFLSLQAIKNKYAMSTNYKISTAEELNSSIIWDLALPVIKY</sequence>
<keyword evidence="3" id="KW-0132">Cell division</keyword>
<evidence type="ECO:0000256" key="6">
    <source>
        <dbReference type="RuleBase" id="RU000383"/>
    </source>
</evidence>
<comment type="function">
    <text evidence="1">Essential for the control of the cell cycle at the G2/M (mitosis) transition.</text>
</comment>
<dbReference type="Pfam" id="PF00134">
    <property type="entry name" value="Cyclin_N"/>
    <property type="match status" value="1"/>
</dbReference>
<evidence type="ECO:0000313" key="11">
    <source>
        <dbReference type="Proteomes" id="UP000472269"/>
    </source>
</evidence>
<evidence type="ECO:0000259" key="8">
    <source>
        <dbReference type="SMART" id="SM00385"/>
    </source>
</evidence>
<feature type="domain" description="Cyclin C-terminal" evidence="9">
    <location>
        <begin position="240"/>
        <end position="357"/>
    </location>
</feature>
<dbReference type="SMART" id="SM01332">
    <property type="entry name" value="Cyclin_C"/>
    <property type="match status" value="1"/>
</dbReference>
<evidence type="ECO:0000259" key="9">
    <source>
        <dbReference type="SMART" id="SM01332"/>
    </source>
</evidence>
<dbReference type="InterPro" id="IPR036915">
    <property type="entry name" value="Cyclin-like_sf"/>
</dbReference>
<feature type="domain" description="Cyclin-like" evidence="8">
    <location>
        <begin position="164"/>
        <end position="231"/>
    </location>
</feature>
<evidence type="ECO:0000256" key="7">
    <source>
        <dbReference type="SAM" id="MobiDB-lite"/>
    </source>
</evidence>
<evidence type="ECO:0000313" key="10">
    <source>
        <dbReference type="Ensembl" id="ENSACUP00000018375.1"/>
    </source>
</evidence>
<dbReference type="SMART" id="SM00385">
    <property type="entry name" value="CYCLIN"/>
    <property type="match status" value="2"/>
</dbReference>
<dbReference type="SUPFAM" id="SSF47954">
    <property type="entry name" value="Cyclin-like"/>
    <property type="match status" value="2"/>
</dbReference>
<keyword evidence="11" id="KW-1185">Reference proteome</keyword>
<gene>
    <name evidence="10" type="primary">CCNB1</name>
</gene>
<dbReference type="OMA" id="KQMRIST"/>
<dbReference type="InterPro" id="IPR004367">
    <property type="entry name" value="Cyclin_C-dom"/>
</dbReference>
<evidence type="ECO:0000256" key="2">
    <source>
        <dbReference type="ARBA" id="ARBA00006955"/>
    </source>
</evidence>
<dbReference type="PANTHER" id="PTHR10177">
    <property type="entry name" value="CYCLINS"/>
    <property type="match status" value="1"/>
</dbReference>
<dbReference type="InterPro" id="IPR006671">
    <property type="entry name" value="Cyclin_N"/>
</dbReference>
<dbReference type="Gene3D" id="1.10.472.10">
    <property type="entry name" value="Cyclin-like"/>
    <property type="match status" value="2"/>
</dbReference>
<evidence type="ECO:0000256" key="4">
    <source>
        <dbReference type="ARBA" id="ARBA00023127"/>
    </source>
</evidence>
<dbReference type="Proteomes" id="UP000472269">
    <property type="component" value="Unplaced"/>
</dbReference>
<dbReference type="AlphaFoldDB" id="A0A663N0K4"/>
<reference evidence="10" key="1">
    <citation type="submission" date="2025-08" db="UniProtKB">
        <authorList>
            <consortium name="Ensembl"/>
        </authorList>
    </citation>
    <scope>IDENTIFICATION</scope>
</reference>